<sequence length="239" mass="26817">MLKSKKIFLSFLVVFVMVFSFSSKSLAKEEENKSGIAVNPSIINLTAEEGEIISSSFKYFNNTEFEQSINLEISPYILSNQTSGSPIFNNEDGSPIDSDSKKWFELKSLDSKTIKPGEYKNIEFTISVPKKTEAKKYYNAIFVNSSSEGKEDKGSGNLISYRMGVLTILEVQDKVTGIAKYIKAIKDSPATLILIILALIALALSLVKIVKKRKDLNMVFEEKDIIETKKENKKTNKKK</sequence>
<gene>
    <name evidence="3" type="ORF">ENT43_01580</name>
</gene>
<feature type="signal peptide" evidence="2">
    <location>
        <begin position="1"/>
        <end position="27"/>
    </location>
</feature>
<dbReference type="EMBL" id="DSYQ01000005">
    <property type="protein sequence ID" value="HGT70930.1"/>
    <property type="molecule type" value="Genomic_DNA"/>
</dbReference>
<protein>
    <recommendedName>
        <fullName evidence="4">DUF916 domain-containing protein</fullName>
    </recommendedName>
</protein>
<feature type="transmembrane region" description="Helical" evidence="1">
    <location>
        <begin position="190"/>
        <end position="210"/>
    </location>
</feature>
<evidence type="ECO:0000313" key="3">
    <source>
        <dbReference type="EMBL" id="HGT70930.1"/>
    </source>
</evidence>
<dbReference type="AlphaFoldDB" id="A0A7C4M0H0"/>
<keyword evidence="2" id="KW-0732">Signal</keyword>
<reference evidence="3" key="1">
    <citation type="journal article" date="2020" name="mSystems">
        <title>Genome- and Community-Level Interaction Insights into Carbon Utilization and Element Cycling Functions of Hydrothermarchaeota in Hydrothermal Sediment.</title>
        <authorList>
            <person name="Zhou Z."/>
            <person name="Liu Y."/>
            <person name="Xu W."/>
            <person name="Pan J."/>
            <person name="Luo Z.H."/>
            <person name="Li M."/>
        </authorList>
    </citation>
    <scope>NUCLEOTIDE SEQUENCE [LARGE SCALE GENOMIC DNA]</scope>
    <source>
        <strain evidence="3">SpSt-579</strain>
    </source>
</reference>
<keyword evidence="1" id="KW-0472">Membrane</keyword>
<comment type="caution">
    <text evidence="3">The sequence shown here is derived from an EMBL/GenBank/DDBJ whole genome shotgun (WGS) entry which is preliminary data.</text>
</comment>
<evidence type="ECO:0000256" key="2">
    <source>
        <dbReference type="SAM" id="SignalP"/>
    </source>
</evidence>
<evidence type="ECO:0008006" key="4">
    <source>
        <dbReference type="Google" id="ProtNLM"/>
    </source>
</evidence>
<name>A0A7C4M0H0_UNCC3</name>
<evidence type="ECO:0000256" key="1">
    <source>
        <dbReference type="SAM" id="Phobius"/>
    </source>
</evidence>
<organism evidence="3">
    <name type="scientific">candidate division CPR3 bacterium</name>
    <dbReference type="NCBI Taxonomy" id="2268181"/>
    <lineage>
        <taxon>Bacteria</taxon>
        <taxon>Bacteria division CPR3</taxon>
    </lineage>
</organism>
<accession>A0A7C4M0H0</accession>
<feature type="chain" id="PRO_5027618336" description="DUF916 domain-containing protein" evidence="2">
    <location>
        <begin position="28"/>
        <end position="239"/>
    </location>
</feature>
<keyword evidence="1" id="KW-1133">Transmembrane helix</keyword>
<proteinExistence type="predicted"/>
<keyword evidence="1" id="KW-0812">Transmembrane</keyword>